<feature type="compositionally biased region" description="Low complexity" evidence="8">
    <location>
        <begin position="1663"/>
        <end position="1674"/>
    </location>
</feature>
<dbReference type="PANTHER" id="PTHR10799">
    <property type="entry name" value="SNF2/RAD54 HELICASE FAMILY"/>
    <property type="match status" value="1"/>
</dbReference>
<feature type="compositionally biased region" description="Basic and acidic residues" evidence="8">
    <location>
        <begin position="2985"/>
        <end position="3001"/>
    </location>
</feature>
<reference evidence="12" key="1">
    <citation type="submission" date="2023-03" db="EMBL/GenBank/DDBJ databases">
        <authorList>
            <person name="Julca I."/>
        </authorList>
    </citation>
    <scope>NUCLEOTIDE SEQUENCE</scope>
</reference>
<dbReference type="PROSITE" id="PS51192">
    <property type="entry name" value="HELICASE_ATP_BIND_1"/>
    <property type="match status" value="1"/>
</dbReference>
<dbReference type="SMART" id="SM01314">
    <property type="entry name" value="SnAC"/>
    <property type="match status" value="1"/>
</dbReference>
<feature type="region of interest" description="Disordered" evidence="8">
    <location>
        <begin position="78"/>
        <end position="178"/>
    </location>
</feature>
<feature type="domain" description="Helicase C-terminal" evidence="10">
    <location>
        <begin position="1188"/>
        <end position="1365"/>
    </location>
</feature>
<dbReference type="InterPro" id="IPR038718">
    <property type="entry name" value="SNF2-like_sf"/>
</dbReference>
<proteinExistence type="predicted"/>
<feature type="domain" description="Helicase ATP-binding" evidence="9">
    <location>
        <begin position="877"/>
        <end position="1044"/>
    </location>
</feature>
<keyword evidence="3" id="KW-0378">Hydrolase</keyword>
<feature type="region of interest" description="Disordered" evidence="8">
    <location>
        <begin position="2985"/>
        <end position="3011"/>
    </location>
</feature>
<feature type="compositionally biased region" description="Polar residues" evidence="8">
    <location>
        <begin position="1556"/>
        <end position="1565"/>
    </location>
</feature>
<feature type="compositionally biased region" description="Polar residues" evidence="8">
    <location>
        <begin position="1714"/>
        <end position="1731"/>
    </location>
</feature>
<dbReference type="Gene3D" id="3.40.50.300">
    <property type="entry name" value="P-loop containing nucleotide triphosphate hydrolases"/>
    <property type="match status" value="1"/>
</dbReference>
<keyword evidence="2" id="KW-0547">Nucleotide-binding</keyword>
<feature type="compositionally biased region" description="Basic and acidic residues" evidence="8">
    <location>
        <begin position="396"/>
        <end position="407"/>
    </location>
</feature>
<feature type="compositionally biased region" description="Polar residues" evidence="8">
    <location>
        <begin position="1853"/>
        <end position="1866"/>
    </location>
</feature>
<gene>
    <name evidence="12" type="ORF">OLC1_LOCUS15022</name>
</gene>
<dbReference type="FunFam" id="3.40.50.300:FF:000871">
    <property type="entry name" value="Chromatin structure-remodeling complex protein SYD"/>
    <property type="match status" value="1"/>
</dbReference>
<dbReference type="GO" id="GO:0004386">
    <property type="term" value="F:helicase activity"/>
    <property type="evidence" value="ECO:0007669"/>
    <property type="project" value="UniProtKB-KW"/>
</dbReference>
<feature type="coiled-coil region" evidence="7">
    <location>
        <begin position="671"/>
        <end position="698"/>
    </location>
</feature>
<evidence type="ECO:0000256" key="7">
    <source>
        <dbReference type="SAM" id="Coils"/>
    </source>
</evidence>
<feature type="compositionally biased region" description="Basic and acidic residues" evidence="8">
    <location>
        <begin position="2520"/>
        <end position="2539"/>
    </location>
</feature>
<dbReference type="PROSITE" id="PS51204">
    <property type="entry name" value="HSA"/>
    <property type="match status" value="1"/>
</dbReference>
<feature type="region of interest" description="Disordered" evidence="8">
    <location>
        <begin position="396"/>
        <end position="465"/>
    </location>
</feature>
<feature type="coiled-coil region" evidence="7">
    <location>
        <begin position="779"/>
        <end position="813"/>
    </location>
</feature>
<feature type="compositionally biased region" description="Polar residues" evidence="8">
    <location>
        <begin position="2856"/>
        <end position="2873"/>
    </location>
</feature>
<feature type="region of interest" description="Disordered" evidence="8">
    <location>
        <begin position="1700"/>
        <end position="1731"/>
    </location>
</feature>
<dbReference type="Pfam" id="PF00176">
    <property type="entry name" value="SNF2-rel_dom"/>
    <property type="match status" value="1"/>
</dbReference>
<dbReference type="SMART" id="SM00490">
    <property type="entry name" value="HELICc"/>
    <property type="match status" value="1"/>
</dbReference>
<evidence type="ECO:0000259" key="9">
    <source>
        <dbReference type="PROSITE" id="PS51192"/>
    </source>
</evidence>
<dbReference type="PROSITE" id="PS51194">
    <property type="entry name" value="HELICASE_CTER"/>
    <property type="match status" value="1"/>
</dbReference>
<dbReference type="InterPro" id="IPR001650">
    <property type="entry name" value="Helicase_C-like"/>
</dbReference>
<dbReference type="CDD" id="cd18793">
    <property type="entry name" value="SF2_C_SNF"/>
    <property type="match status" value="1"/>
</dbReference>
<evidence type="ECO:0000256" key="4">
    <source>
        <dbReference type="ARBA" id="ARBA00022806"/>
    </source>
</evidence>
<keyword evidence="13" id="KW-1185">Reference proteome</keyword>
<feature type="compositionally biased region" description="Basic and acidic residues" evidence="8">
    <location>
        <begin position="3362"/>
        <end position="3380"/>
    </location>
</feature>
<evidence type="ECO:0000259" key="11">
    <source>
        <dbReference type="PROSITE" id="PS51204"/>
    </source>
</evidence>
<feature type="domain" description="HSA" evidence="11">
    <location>
        <begin position="683"/>
        <end position="757"/>
    </location>
</feature>
<comment type="subcellular location">
    <subcellularLocation>
        <location evidence="1">Nucleus</location>
    </subcellularLocation>
</comment>
<feature type="region of interest" description="Disordered" evidence="8">
    <location>
        <begin position="358"/>
        <end position="379"/>
    </location>
</feature>
<dbReference type="Proteomes" id="UP001161247">
    <property type="component" value="Chromosome 5"/>
</dbReference>
<dbReference type="Pfam" id="PF00271">
    <property type="entry name" value="Helicase_C"/>
    <property type="match status" value="1"/>
</dbReference>
<dbReference type="InterPro" id="IPR029295">
    <property type="entry name" value="SnAC"/>
</dbReference>
<feature type="compositionally biased region" description="Basic and acidic residues" evidence="8">
    <location>
        <begin position="2015"/>
        <end position="2030"/>
    </location>
</feature>
<dbReference type="GO" id="GO:0016787">
    <property type="term" value="F:hydrolase activity"/>
    <property type="evidence" value="ECO:0007669"/>
    <property type="project" value="UniProtKB-KW"/>
</dbReference>
<keyword evidence="5" id="KW-0067">ATP-binding</keyword>
<feature type="region of interest" description="Disordered" evidence="8">
    <location>
        <begin position="1624"/>
        <end position="1678"/>
    </location>
</feature>
<evidence type="ECO:0000259" key="10">
    <source>
        <dbReference type="PROSITE" id="PS51194"/>
    </source>
</evidence>
<feature type="compositionally biased region" description="Basic and acidic residues" evidence="8">
    <location>
        <begin position="3438"/>
        <end position="3447"/>
    </location>
</feature>
<dbReference type="InterPro" id="IPR014012">
    <property type="entry name" value="HSA_dom"/>
</dbReference>
<feature type="compositionally biased region" description="Polar residues" evidence="8">
    <location>
        <begin position="1508"/>
        <end position="1536"/>
    </location>
</feature>
<evidence type="ECO:0000256" key="3">
    <source>
        <dbReference type="ARBA" id="ARBA00022801"/>
    </source>
</evidence>
<feature type="compositionally biased region" description="Basic and acidic residues" evidence="8">
    <location>
        <begin position="1867"/>
        <end position="1876"/>
    </location>
</feature>
<dbReference type="InterPro" id="IPR049730">
    <property type="entry name" value="SNF2/RAD54-like_C"/>
</dbReference>
<feature type="region of interest" description="Disordered" evidence="8">
    <location>
        <begin position="3356"/>
        <end position="3393"/>
    </location>
</feature>
<dbReference type="InterPro" id="IPR014001">
    <property type="entry name" value="Helicase_ATP-bd"/>
</dbReference>
<feature type="compositionally biased region" description="Polar residues" evidence="8">
    <location>
        <begin position="435"/>
        <end position="454"/>
    </location>
</feature>
<protein>
    <submittedName>
        <fullName evidence="12">OLC1v1005724C1</fullName>
    </submittedName>
</protein>
<keyword evidence="6" id="KW-0539">Nucleus</keyword>
<feature type="compositionally biased region" description="Polar residues" evidence="8">
    <location>
        <begin position="418"/>
        <end position="427"/>
    </location>
</feature>
<feature type="compositionally biased region" description="Polar residues" evidence="8">
    <location>
        <begin position="88"/>
        <end position="102"/>
    </location>
</feature>
<dbReference type="Gene3D" id="3.40.50.10810">
    <property type="entry name" value="Tandem AAA-ATPase domain"/>
    <property type="match status" value="1"/>
</dbReference>
<feature type="region of interest" description="Disordered" evidence="8">
    <location>
        <begin position="1822"/>
        <end position="2107"/>
    </location>
</feature>
<feature type="compositionally biased region" description="Polar residues" evidence="8">
    <location>
        <begin position="3383"/>
        <end position="3393"/>
    </location>
</feature>
<feature type="region of interest" description="Disordered" evidence="8">
    <location>
        <begin position="3417"/>
        <end position="3447"/>
    </location>
</feature>
<evidence type="ECO:0000313" key="13">
    <source>
        <dbReference type="Proteomes" id="UP001161247"/>
    </source>
</evidence>
<feature type="compositionally biased region" description="Polar residues" evidence="8">
    <location>
        <begin position="167"/>
        <end position="178"/>
    </location>
</feature>
<dbReference type="SUPFAM" id="SSF52540">
    <property type="entry name" value="P-loop containing nucleoside triphosphate hydrolases"/>
    <property type="match status" value="2"/>
</dbReference>
<feature type="region of interest" description="Disordered" evidence="8">
    <location>
        <begin position="2416"/>
        <end position="2497"/>
    </location>
</feature>
<feature type="region of interest" description="Disordered" evidence="8">
    <location>
        <begin position="2843"/>
        <end position="2887"/>
    </location>
</feature>
<dbReference type="SMART" id="SM00487">
    <property type="entry name" value="DEXDc"/>
    <property type="match status" value="1"/>
</dbReference>
<feature type="compositionally biased region" description="Polar residues" evidence="8">
    <location>
        <begin position="2085"/>
        <end position="2096"/>
    </location>
</feature>
<feature type="compositionally biased region" description="Basic and acidic residues" evidence="8">
    <location>
        <begin position="2391"/>
        <end position="2400"/>
    </location>
</feature>
<dbReference type="Pfam" id="PF14619">
    <property type="entry name" value="SnAC"/>
    <property type="match status" value="1"/>
</dbReference>
<feature type="region of interest" description="Disordered" evidence="8">
    <location>
        <begin position="2231"/>
        <end position="2260"/>
    </location>
</feature>
<evidence type="ECO:0000256" key="8">
    <source>
        <dbReference type="SAM" id="MobiDB-lite"/>
    </source>
</evidence>
<feature type="compositionally biased region" description="Basic and acidic residues" evidence="8">
    <location>
        <begin position="2874"/>
        <end position="2887"/>
    </location>
</feature>
<feature type="compositionally biased region" description="Polar residues" evidence="8">
    <location>
        <begin position="2418"/>
        <end position="2436"/>
    </location>
</feature>
<feature type="region of interest" description="Disordered" evidence="8">
    <location>
        <begin position="481"/>
        <end position="520"/>
    </location>
</feature>
<dbReference type="GO" id="GO:0005634">
    <property type="term" value="C:nucleus"/>
    <property type="evidence" value="ECO:0007669"/>
    <property type="project" value="UniProtKB-SubCell"/>
</dbReference>
<feature type="region of interest" description="Disordered" evidence="8">
    <location>
        <begin position="2344"/>
        <end position="2404"/>
    </location>
</feature>
<accession>A0AAV1DFA9</accession>
<feature type="region of interest" description="Disordered" evidence="8">
    <location>
        <begin position="1748"/>
        <end position="1773"/>
    </location>
</feature>
<dbReference type="GO" id="GO:0042393">
    <property type="term" value="F:histone binding"/>
    <property type="evidence" value="ECO:0007669"/>
    <property type="project" value="InterPro"/>
</dbReference>
<dbReference type="FunFam" id="3.40.50.10810:FF:000016">
    <property type="entry name" value="Chromatin structure-remodeling complex protein SYD"/>
    <property type="match status" value="1"/>
</dbReference>
<feature type="region of interest" description="Disordered" evidence="8">
    <location>
        <begin position="2518"/>
        <end position="2540"/>
    </location>
</feature>
<keyword evidence="7" id="KW-0175">Coiled coil</keyword>
<dbReference type="InterPro" id="IPR027417">
    <property type="entry name" value="P-loop_NTPase"/>
</dbReference>
<feature type="compositionally biased region" description="Polar residues" evidence="8">
    <location>
        <begin position="3033"/>
        <end position="3042"/>
    </location>
</feature>
<dbReference type="InterPro" id="IPR000330">
    <property type="entry name" value="SNF2_N"/>
</dbReference>
<evidence type="ECO:0000256" key="6">
    <source>
        <dbReference type="ARBA" id="ARBA00023242"/>
    </source>
</evidence>
<dbReference type="CDD" id="cd17996">
    <property type="entry name" value="DEXHc_SMARCA2_SMARCA4"/>
    <property type="match status" value="1"/>
</dbReference>
<evidence type="ECO:0000256" key="2">
    <source>
        <dbReference type="ARBA" id="ARBA00022741"/>
    </source>
</evidence>
<feature type="region of interest" description="Disordered" evidence="8">
    <location>
        <begin position="3032"/>
        <end position="3051"/>
    </location>
</feature>
<name>A0AAV1DFA9_OLDCO</name>
<feature type="compositionally biased region" description="Polar residues" evidence="8">
    <location>
        <begin position="1895"/>
        <end position="1920"/>
    </location>
</feature>
<feature type="compositionally biased region" description="Basic and acidic residues" evidence="8">
    <location>
        <begin position="2488"/>
        <end position="2497"/>
    </location>
</feature>
<evidence type="ECO:0000256" key="5">
    <source>
        <dbReference type="ARBA" id="ARBA00022840"/>
    </source>
</evidence>
<dbReference type="GO" id="GO:0005524">
    <property type="term" value="F:ATP binding"/>
    <property type="evidence" value="ECO:0007669"/>
    <property type="project" value="UniProtKB-KW"/>
</dbReference>
<sequence>MANPQNVELEAAKFLHKLIQDSKDEPTKLATKLYVILQHMRSSGKENSMPYQVISRAMETVINQHGLDIEALMSSRHPLAPPGAQLGESGSSQVLGSSQRAGVSTDPKASLAGNELSKPDSYPPGISHVGPSGGGHDASNMTGVAGKVHGMTAGAASSYPPGETGVSPPTQLANSSFENHGFAGKMQGMEGFAAGTSSTDHYASKNIVGRTSEHEGGSSLLLNANKLNQVGMPSNVPETSMPRNVAPRDTGKAACSQAPVPGLLFKEHHLKQLRAQCLVFLAFRNGLMPKKLHLEIALGNFIPREEGARREMNDPKGKEQSVHEQHNMPEVCKPPAGMDNARGVDKLPSTGIYPEANLSPGADHTPNMKEDKSTHNTVPYDLSDERRLNLALRRKAETEMQKQERSESPASLIRGMQCDTTIRNIPGSSGEADSGTIQQQPFMSHPASSVSGSSKHMKPDVSSWPGNGCQLEAPIISSASGLMQESQRKEIGASQSQSPADGNNFRYRPADGNFPSLPSREQWKPIPGVDGHNVAPKLMKDSESKARNMLSGQETDTEYEDLSAVTHPLPKYTTLEKWVLERQKRKLLTEKTWAMKHQKTEQRKIAVCSAKLKENVSSSEDINAKTKSVIELKKLKLLDLQRHLRSDILSDFFKPIASEMDRLKSIKKHRIGRKSKQLERYEQKMKEERQKRIRERQKEFFSEVEVHRERLEDVFKIKRERWKGFNRYVREFHKRKERIHREKIDRIQREKINLLKINDVEGYLRMVQDAKSDRVKQLLKETEKYLQKLGSKLQDAKNMARRFETDVDDSKSNNMLEKNEISFENEDETDQAKHYLESNEKYYMMAHSVKENVFEQPTMLLGGKLREYQMNGLRWLVSLYNNHLNGILADEMGLGKTVQVISLLCYLMETKNDRGPFLVVVPSSVLPGWESEINFWAPSIQKIVYSGPPEERRRLFKEQIIQQKFNVLLTTYEYLMNKHDRPKLSKVHWHYIIIDEGHRIKNASCKLNADLKHYRSNHRLLLTGTPLQNNLEELWALLNFLLPNIFNSSEDFSQWFNKPFESNGDNSPDEALLSEEENLLIINRLHQVLRPFVLRRLKHKVENELPEKIERLIRCEASAYQKLLMKRVEENLGAIGTSKARSVHNSVMELRNICNHPYLSQLHVEEVHDFIPQHYLPNIVRLCGKLEMLDRLLPKLKATDHRVLLFSTMTRLLDVMEDYLCWKQYKYLRLDGHTSGGDRGALIDQFNRPGSPFFIFLLSIRAGGVGVNLQAADTVDLQAQARAHRIGQKKDVLVLRLETVKTVEEQVRASAEHKLGVANQSITAGFFDNNTSAEDRREYLESLLRECKKEEAAPVLDDDALNDVIARSESEIDVFESIDKKRREEEMGVWMQLVKGSGSGDSECLPPLPSRLLMDDDLKAFYEAMKISELPQKAVESNVGMKRKGDSLGGLDTRHYGRGKRAREVRSYEEQLTEEEFEKLCQVESPDSPPAKDITEKRLSIVMSDTAPVTSETQQAQLPLLPSNPTVEPASVQSKEVTPPSKRGRGRPRRTPATTDFSPSPGVQQLSSGAEQISALTVVGNVPHSHVPDLLPGSIPDNTISAPIQQISVGPSVGIQSASLPPVPAAFQPTNLPEPSMPVRGRGRGRKAQSGAEPPRRRGKRQTAVTTSPTPTRTGNIDFDATQGVVALNSSVVNLDSVSQHSGARGTIKKEDTISQSTVLSPSTSGKSDFESPQVQVLNQVAGSAPGTFSGSLLSPEGLVPNQSNKPASDDSLAGKDIELLPAPASGSSVMANVTQDPIALGSSCSNPVAIPAIASVSQVTTLSGAAPKGRGRGRKAQSGVEMPRRRGKRQNPEASASFEVSNQDSKSAEVPEKKPRVNAGRRPTRRSKLEDEVMNQSNVPQSIDSETITSSAFSQVPDSKSQDKAVQAMNIALLDGSQNLADSVGRSSYDDKKENKDQESTESAQTGASKGIEAAMVKSNKVQEEDEAPKNSKVHLSNPSQDIDRLPADQISKSADEEPKQMRNVDSDFLKVNANSIPLDESKPERGSGTQNPGELDEPVVKKDPLSTKNGDELEEAARKLVNLDQSDPSPSIQTPARGVEQEDLVSKPTKCLGSDVSQSISELSREQMEDNNAVCQMNGKTINALPSLPVSSVVILNKDLLLHNMDADTPHNKSDPPLCDVNQESEAREVTDVRVDISFEISDSVPTVKHQDIQECDGVANEEADVRLDSSGEISESVPEEKPTANQDCEDVNQGSETREECDVRLDLSIETSVSAPEVKYCANQESEAHDETDLCLDMSAKMSESVQEVKCAVDEESDCQHVNQATETHESDSHLNLSIEVSESAPEVKCTANQESDDMSAEISESVPEVQHAAKQESDCQDVNQGSKTHEESDMHQDTSVGISESAPEVMCPANQETDGQDVNQETDGQDVNQETDEESDTPLDINAEISESGPEVGQDVNQESEAQKEIDVQLDVSNELSESAPKDRNADNHEDDQVLCNVCVSGTLLNNVDSSVGERRNVEQKDGAEEGHAQADKAMVSAADIVAEHIDDKNETESRHEVGDGIGEAVKSFEDLSNEEPPNKESLAAVLSALPTEDNILGISAETDITEFESKETTSGYSLASQAQLRPDSLSEESSHPALAIVQSATEVSSGVGELATDKLEQDDVEGKDGALVSDPKLINKEYRDDLVLPTSSLPGISSLATQSHDGEAFAPVSSFVKVVSTGKAGLSENLTEEDGIKKVEYGSQTSELVNEVVAAPDSELLDEGYDGCGVKTASEERENDITMQDSTSVFCIDKNVASTSDHACKLEDLHEKGNSDDSGNKASGCPEVPLLNQSAATESSREMLHPTSGTVQPAVKQSETVSQTECKESEDHDDRHGDIDTSVESLMQKVGDSEASVTVRETECKESENHADHHGNIDAMQKVGDTEDTCCPEIPLLIQSAATESASEMPTPTSGTVQLVLQQSETVSKTECKISEDDADHHGNIDASKVGDTEASSGKANSEEFKYKNDLVSAHALVEKQSLGKMTSSPSSTHKAESSLPVSPGVEFQIGEDESTSKVVEEKTSSPLHISDINLPHVGPQEESNITMTEATIENVELKETTILNAETNELMPDASNLEAENEVDVEQSTVLNAEASVEQFKILEETTISHAEAAVELFKTLEETTTSNAETRAIAKVERSENEAEMQLLEENTPMNRTREVFVSSVEIMSSADALPHMDESVNDPMGDNMEKHESNDEILQVESIGKVDVTSDLVLKSVESMNITNAGVVADSSAHSAVEMIPNAEVAEDKSDHSTVEIAESLNCADNLMNTINDHGDSSSSLLMASPNVTPAEVLVEKFEIAPEDSVEAQGNKDNESEKTAVSDPEIHEAQGTAQTGISQSRNGLQQLFDQYSDATADVEDSIADSLSVDMRNNSQSSGDALLSPPENEKENLQGH</sequence>
<feature type="region of interest" description="Disordered" evidence="8">
    <location>
        <begin position="1508"/>
        <end position="1565"/>
    </location>
</feature>
<feature type="compositionally biased region" description="Basic and acidic residues" evidence="8">
    <location>
        <begin position="1949"/>
        <end position="1960"/>
    </location>
</feature>
<evidence type="ECO:0000313" key="12">
    <source>
        <dbReference type="EMBL" id="CAI9106540.1"/>
    </source>
</evidence>
<evidence type="ECO:0000256" key="1">
    <source>
        <dbReference type="ARBA" id="ARBA00004123"/>
    </source>
</evidence>
<organism evidence="12 13">
    <name type="scientific">Oldenlandia corymbosa var. corymbosa</name>
    <dbReference type="NCBI Taxonomy" id="529605"/>
    <lineage>
        <taxon>Eukaryota</taxon>
        <taxon>Viridiplantae</taxon>
        <taxon>Streptophyta</taxon>
        <taxon>Embryophyta</taxon>
        <taxon>Tracheophyta</taxon>
        <taxon>Spermatophyta</taxon>
        <taxon>Magnoliopsida</taxon>
        <taxon>eudicotyledons</taxon>
        <taxon>Gunneridae</taxon>
        <taxon>Pentapetalae</taxon>
        <taxon>asterids</taxon>
        <taxon>lamiids</taxon>
        <taxon>Gentianales</taxon>
        <taxon>Rubiaceae</taxon>
        <taxon>Rubioideae</taxon>
        <taxon>Spermacoceae</taxon>
        <taxon>Hedyotis-Oldenlandia complex</taxon>
        <taxon>Oldenlandia</taxon>
    </lineage>
</organism>
<dbReference type="EMBL" id="OX459122">
    <property type="protein sequence ID" value="CAI9106540.1"/>
    <property type="molecule type" value="Genomic_DNA"/>
</dbReference>
<feature type="compositionally biased region" description="Basic and acidic residues" evidence="8">
    <location>
        <begin position="2060"/>
        <end position="2080"/>
    </location>
</feature>
<keyword evidence="4" id="KW-0347">Helicase</keyword>